<dbReference type="PANTHER" id="PTHR46847:SF1">
    <property type="entry name" value="D-ALLOSE-BINDING PERIPLASMIC PROTEIN-RELATED"/>
    <property type="match status" value="1"/>
</dbReference>
<reference evidence="6" key="2">
    <citation type="submission" date="2023-01" db="EMBL/GenBank/DDBJ databases">
        <title>Draft genome sequence of Devosia yakushimensis strain NBRC 103855.</title>
        <authorList>
            <person name="Sun Q."/>
            <person name="Mori K."/>
        </authorList>
    </citation>
    <scope>NUCLEOTIDE SEQUENCE</scope>
    <source>
        <strain evidence="6">NBRC 103855</strain>
    </source>
</reference>
<feature type="signal peptide" evidence="4">
    <location>
        <begin position="1"/>
        <end position="29"/>
    </location>
</feature>
<comment type="caution">
    <text evidence="6">The sequence shown here is derived from an EMBL/GenBank/DDBJ whole genome shotgun (WGS) entry which is preliminary data.</text>
</comment>
<reference evidence="6" key="1">
    <citation type="journal article" date="2014" name="Int. J. Syst. Evol. Microbiol.">
        <title>Complete genome of a new Firmicutes species belonging to the dominant human colonic microbiota ('Ruminococcus bicirculans') reveals two chromosomes and a selective capacity to utilize plant glucans.</title>
        <authorList>
            <consortium name="NISC Comparative Sequencing Program"/>
            <person name="Wegmann U."/>
            <person name="Louis P."/>
            <person name="Goesmann A."/>
            <person name="Henrissat B."/>
            <person name="Duncan S.H."/>
            <person name="Flint H.J."/>
        </authorList>
    </citation>
    <scope>NUCLEOTIDE SEQUENCE</scope>
    <source>
        <strain evidence="6">NBRC 103855</strain>
    </source>
</reference>
<sequence>MAVTLNRRLMLAALTGASALALSMGTAYAADYRIAAVVQSLDTEFNVLWANAANAHPLVKDGSVELTILDGRMDPLNQSNQFDTAINEKYDAIIFVPVDINAGNDPVQRARDAGVPVIGSNTLISDTSLYTAYISSNDVAAGEILAKSVVDRMGGKGNVVIVEGMIGQSAQVQRLEGIQKALAAYPDVKVIETRTANWSRAESLTLVENWLTSHGGDIQGIIAENDEMAIGSLEAVKAYGLDPANVPVAGVDGVTDALLAVQRGEMMSTLQDADAQAQGAIDLALAAAEGEGYAPKAAVWDVNGGTLAWDNGKGTQYSVPWVPVTAENVEALLALREAK</sequence>
<dbReference type="PANTHER" id="PTHR46847">
    <property type="entry name" value="D-ALLOSE-BINDING PERIPLASMIC PROTEIN-RELATED"/>
    <property type="match status" value="1"/>
</dbReference>
<dbReference type="Proteomes" id="UP001161406">
    <property type="component" value="Unassembled WGS sequence"/>
</dbReference>
<name>A0ABQ5UF25_9HYPH</name>
<accession>A0ABQ5UF25</accession>
<keyword evidence="3 4" id="KW-0732">Signal</keyword>
<evidence type="ECO:0000256" key="1">
    <source>
        <dbReference type="ARBA" id="ARBA00004196"/>
    </source>
</evidence>
<dbReference type="InterPro" id="IPR025997">
    <property type="entry name" value="SBP_2_dom"/>
</dbReference>
<evidence type="ECO:0000256" key="4">
    <source>
        <dbReference type="SAM" id="SignalP"/>
    </source>
</evidence>
<protein>
    <submittedName>
        <fullName evidence="6">Sugar ABC transporter substrate-binding protein</fullName>
    </submittedName>
</protein>
<gene>
    <name evidence="6" type="ORF">GCM10007913_26160</name>
</gene>
<dbReference type="RefSeq" id="WP_284391508.1">
    <property type="nucleotide sequence ID" value="NZ_BSNG01000001.1"/>
</dbReference>
<dbReference type="SUPFAM" id="SSF53822">
    <property type="entry name" value="Periplasmic binding protein-like I"/>
    <property type="match status" value="1"/>
</dbReference>
<comment type="similarity">
    <text evidence="2">Belongs to the bacterial solute-binding protein 2 family.</text>
</comment>
<evidence type="ECO:0000256" key="3">
    <source>
        <dbReference type="ARBA" id="ARBA00022729"/>
    </source>
</evidence>
<dbReference type="Gene3D" id="3.40.50.2300">
    <property type="match status" value="2"/>
</dbReference>
<proteinExistence type="inferred from homology"/>
<feature type="domain" description="Periplasmic binding protein" evidence="5">
    <location>
        <begin position="59"/>
        <end position="291"/>
    </location>
</feature>
<comment type="subcellular location">
    <subcellularLocation>
        <location evidence="1">Cell envelope</location>
    </subcellularLocation>
</comment>
<dbReference type="Pfam" id="PF13407">
    <property type="entry name" value="Peripla_BP_4"/>
    <property type="match status" value="1"/>
</dbReference>
<evidence type="ECO:0000313" key="6">
    <source>
        <dbReference type="EMBL" id="GLQ10684.1"/>
    </source>
</evidence>
<evidence type="ECO:0000313" key="7">
    <source>
        <dbReference type="Proteomes" id="UP001161406"/>
    </source>
</evidence>
<evidence type="ECO:0000259" key="5">
    <source>
        <dbReference type="Pfam" id="PF13407"/>
    </source>
</evidence>
<feature type="chain" id="PRO_5046220752" evidence="4">
    <location>
        <begin position="30"/>
        <end position="339"/>
    </location>
</feature>
<keyword evidence="7" id="KW-1185">Reference proteome</keyword>
<evidence type="ECO:0000256" key="2">
    <source>
        <dbReference type="ARBA" id="ARBA00007639"/>
    </source>
</evidence>
<dbReference type="EMBL" id="BSNG01000001">
    <property type="protein sequence ID" value="GLQ10684.1"/>
    <property type="molecule type" value="Genomic_DNA"/>
</dbReference>
<dbReference type="CDD" id="cd06313">
    <property type="entry name" value="PBP1_ABC_ThpA_XypA"/>
    <property type="match status" value="1"/>
</dbReference>
<organism evidence="6 7">
    <name type="scientific">Devosia yakushimensis</name>
    <dbReference type="NCBI Taxonomy" id="470028"/>
    <lineage>
        <taxon>Bacteria</taxon>
        <taxon>Pseudomonadati</taxon>
        <taxon>Pseudomonadota</taxon>
        <taxon>Alphaproteobacteria</taxon>
        <taxon>Hyphomicrobiales</taxon>
        <taxon>Devosiaceae</taxon>
        <taxon>Devosia</taxon>
    </lineage>
</organism>
<dbReference type="InterPro" id="IPR028082">
    <property type="entry name" value="Peripla_BP_I"/>
</dbReference>